<evidence type="ECO:0000313" key="4">
    <source>
        <dbReference type="Proteomes" id="UP001293718"/>
    </source>
</evidence>
<dbReference type="Gene3D" id="3.90.180.10">
    <property type="entry name" value="Medium-chain alcohol dehydrogenases, catalytic domain"/>
    <property type="match status" value="1"/>
</dbReference>
<dbReference type="PANTHER" id="PTHR44154:SF1">
    <property type="entry name" value="QUINONE OXIDOREDUCTASE"/>
    <property type="match status" value="1"/>
</dbReference>
<name>A0ABU5IQ43_9BURK</name>
<dbReference type="Gene3D" id="3.40.50.720">
    <property type="entry name" value="NAD(P)-binding Rossmann-like Domain"/>
    <property type="match status" value="1"/>
</dbReference>
<dbReference type="InterPro" id="IPR036291">
    <property type="entry name" value="NAD(P)-bd_dom_sf"/>
</dbReference>
<keyword evidence="4" id="KW-1185">Reference proteome</keyword>
<dbReference type="Pfam" id="PF08240">
    <property type="entry name" value="ADH_N"/>
    <property type="match status" value="1"/>
</dbReference>
<dbReference type="SMART" id="SM00829">
    <property type="entry name" value="PKS_ER"/>
    <property type="match status" value="1"/>
</dbReference>
<dbReference type="SUPFAM" id="SSF51735">
    <property type="entry name" value="NAD(P)-binding Rossmann-fold domains"/>
    <property type="match status" value="1"/>
</dbReference>
<dbReference type="InterPro" id="IPR020843">
    <property type="entry name" value="ER"/>
</dbReference>
<dbReference type="RefSeq" id="WP_322468295.1">
    <property type="nucleotide sequence ID" value="NZ_JAXOJX010000092.1"/>
</dbReference>
<accession>A0ABU5IQ43</accession>
<organism evidence="3 4">
    <name type="scientific">Azohydromonas lata</name>
    <dbReference type="NCBI Taxonomy" id="45677"/>
    <lineage>
        <taxon>Bacteria</taxon>
        <taxon>Pseudomonadati</taxon>
        <taxon>Pseudomonadota</taxon>
        <taxon>Betaproteobacteria</taxon>
        <taxon>Burkholderiales</taxon>
        <taxon>Sphaerotilaceae</taxon>
        <taxon>Azohydromonas</taxon>
    </lineage>
</organism>
<dbReference type="InterPro" id="IPR011032">
    <property type="entry name" value="GroES-like_sf"/>
</dbReference>
<evidence type="ECO:0000256" key="1">
    <source>
        <dbReference type="ARBA" id="ARBA00022857"/>
    </source>
</evidence>
<dbReference type="SUPFAM" id="SSF50129">
    <property type="entry name" value="GroES-like"/>
    <property type="match status" value="1"/>
</dbReference>
<feature type="domain" description="Enoyl reductase (ER)" evidence="2">
    <location>
        <begin position="14"/>
        <end position="344"/>
    </location>
</feature>
<dbReference type="Pfam" id="PF00107">
    <property type="entry name" value="ADH_zinc_N"/>
    <property type="match status" value="1"/>
</dbReference>
<reference evidence="3 4" key="1">
    <citation type="submission" date="2023-11" db="EMBL/GenBank/DDBJ databases">
        <title>Draft genome of Azohydromonas lata strain H1 (DSM1123), a polyhydroxyalkanoate producer.</title>
        <authorList>
            <person name="Traversa D."/>
            <person name="D'Addabbo P."/>
            <person name="Pazzani C."/>
            <person name="Manzari C."/>
            <person name="Chiara M."/>
            <person name="Scrascia M."/>
        </authorList>
    </citation>
    <scope>NUCLEOTIDE SEQUENCE [LARGE SCALE GENOMIC DNA]</scope>
    <source>
        <strain evidence="3 4">H1</strain>
    </source>
</reference>
<keyword evidence="1" id="KW-0521">NADP</keyword>
<dbReference type="InterPro" id="IPR013149">
    <property type="entry name" value="ADH-like_C"/>
</dbReference>
<dbReference type="InterPro" id="IPR013154">
    <property type="entry name" value="ADH-like_N"/>
</dbReference>
<sequence>MNDTMKAACITGHGGNEVVSVGPRPRPRRGPGEVLVRLRAATLNRVDLYMRDSGAGITHRLPQIMGIDGAGTVEEVGEDEPLLRVGQAVLLHPGISCGRCEFCARGEGVLCPSVSYLGEHRDGTLAQYVSLPARNVFPMPQGFGFEEAAALGVNHLTAWRMLFTKARLQPWETVLVFGVGGGVSLAALQLAKWAGARAIVTSRDDAKLQRALALGADHAVNGEREDVAKAVLALTAGRGVDVVIENVGAAVWGAALRAVVRGGRIVTCGATSGDQPPADLRRIFIRQLQILGSTLGDLHEMGALLQACAGGAIRPVIDSTWALDDVHAALDRLASGAQFGKVAVRVD</sequence>
<dbReference type="Proteomes" id="UP001293718">
    <property type="component" value="Unassembled WGS sequence"/>
</dbReference>
<protein>
    <submittedName>
        <fullName evidence="3">Zinc-binding dehydrogenase</fullName>
    </submittedName>
</protein>
<gene>
    <name evidence="3" type="ORF">SM757_31015</name>
</gene>
<dbReference type="PANTHER" id="PTHR44154">
    <property type="entry name" value="QUINONE OXIDOREDUCTASE"/>
    <property type="match status" value="1"/>
</dbReference>
<dbReference type="InterPro" id="IPR051603">
    <property type="entry name" value="Zinc-ADH_QOR/CCCR"/>
</dbReference>
<evidence type="ECO:0000259" key="2">
    <source>
        <dbReference type="SMART" id="SM00829"/>
    </source>
</evidence>
<comment type="caution">
    <text evidence="3">The sequence shown here is derived from an EMBL/GenBank/DDBJ whole genome shotgun (WGS) entry which is preliminary data.</text>
</comment>
<dbReference type="EMBL" id="JAXOJX010000092">
    <property type="protein sequence ID" value="MDZ5461016.1"/>
    <property type="molecule type" value="Genomic_DNA"/>
</dbReference>
<evidence type="ECO:0000313" key="3">
    <source>
        <dbReference type="EMBL" id="MDZ5461016.1"/>
    </source>
</evidence>
<proteinExistence type="predicted"/>